<dbReference type="Pfam" id="PF00034">
    <property type="entry name" value="Cytochrom_C"/>
    <property type="match status" value="1"/>
</dbReference>
<evidence type="ECO:0000256" key="10">
    <source>
        <dbReference type="SAM" id="SignalP"/>
    </source>
</evidence>
<dbReference type="GO" id="GO:0009055">
    <property type="term" value="F:electron transfer activity"/>
    <property type="evidence" value="ECO:0007669"/>
    <property type="project" value="InterPro"/>
</dbReference>
<keyword evidence="5" id="KW-0574">Periplasm</keyword>
<dbReference type="GO" id="GO:0020037">
    <property type="term" value="F:heme binding"/>
    <property type="evidence" value="ECO:0007669"/>
    <property type="project" value="InterPro"/>
</dbReference>
<evidence type="ECO:0000256" key="1">
    <source>
        <dbReference type="ARBA" id="ARBA00004418"/>
    </source>
</evidence>
<dbReference type="Gene3D" id="1.10.760.10">
    <property type="entry name" value="Cytochrome c-like domain"/>
    <property type="match status" value="2"/>
</dbReference>
<protein>
    <submittedName>
        <fullName evidence="12">C-type cytochrome</fullName>
    </submittedName>
</protein>
<accession>A0A6I6D0A9</accession>
<comment type="subcellular location">
    <subcellularLocation>
        <location evidence="1">Periplasm</location>
    </subcellularLocation>
</comment>
<dbReference type="InterPro" id="IPR050597">
    <property type="entry name" value="Cytochrome_c_Oxidase_Subunit"/>
</dbReference>
<dbReference type="AlphaFoldDB" id="A0A6I6D0A9"/>
<dbReference type="RefSeq" id="WP_156574853.1">
    <property type="nucleotide sequence ID" value="NZ_CP046415.1"/>
</dbReference>
<gene>
    <name evidence="12" type="ORF">GM160_09720</name>
</gene>
<keyword evidence="6" id="KW-0249">Electron transport</keyword>
<evidence type="ECO:0000313" key="12">
    <source>
        <dbReference type="EMBL" id="QGT79140.1"/>
    </source>
</evidence>
<name>A0A6I6D0A9_9GAMM</name>
<evidence type="ECO:0000256" key="3">
    <source>
        <dbReference type="ARBA" id="ARBA00022617"/>
    </source>
</evidence>
<evidence type="ECO:0000256" key="8">
    <source>
        <dbReference type="PIRSR" id="PIRSR000005-1"/>
    </source>
</evidence>
<feature type="binding site" description="axial binding residue" evidence="9">
    <location>
        <position position="213"/>
    </location>
    <ligand>
        <name>heme c</name>
        <dbReference type="ChEBI" id="CHEBI:61717"/>
        <label>2</label>
    </ligand>
    <ligandPart>
        <name>Fe</name>
        <dbReference type="ChEBI" id="CHEBI:18248"/>
    </ligandPart>
</feature>
<feature type="binding site" description="axial binding residue" evidence="9">
    <location>
        <position position="171"/>
    </location>
    <ligand>
        <name>heme c</name>
        <dbReference type="ChEBI" id="CHEBI:61717"/>
        <label>2</label>
    </ligand>
    <ligandPart>
        <name>Fe</name>
        <dbReference type="ChEBI" id="CHEBI:18248"/>
    </ligandPart>
</feature>
<sequence>MTRNHPIRWANAALAGAVLLGVAVSGAQAAEASKDVVKWSPASWHQAMRAMPTGDAARGKDLHDQRFCASCHGEHGESLTGNWPHLAGQRAEYTYKQLVDYAEHRRREDNRAQIMTVVSEGLSEQDMADLAAFYEQQGLPDRAKPKAAHPAHDLVSVGDPSRLITPCAACHGSNGSGGINESPSLRGQPRDYFVRTMELFRDGARHNDVAKGMAQFAEPLTDEEIAALADYYAVD</sequence>
<comment type="PTM">
    <text evidence="8">Binds 2 heme c groups covalently per subunit.</text>
</comment>
<dbReference type="EMBL" id="CP046415">
    <property type="protein sequence ID" value="QGT79140.1"/>
    <property type="molecule type" value="Genomic_DNA"/>
</dbReference>
<dbReference type="InterPro" id="IPR009056">
    <property type="entry name" value="Cyt_c-like_dom"/>
</dbReference>
<feature type="chain" id="PRO_5026104261" evidence="10">
    <location>
        <begin position="30"/>
        <end position="235"/>
    </location>
</feature>
<evidence type="ECO:0000259" key="11">
    <source>
        <dbReference type="PROSITE" id="PS51007"/>
    </source>
</evidence>
<dbReference type="GO" id="GO:0005506">
    <property type="term" value="F:iron ion binding"/>
    <property type="evidence" value="ECO:0007669"/>
    <property type="project" value="InterPro"/>
</dbReference>
<evidence type="ECO:0000256" key="5">
    <source>
        <dbReference type="ARBA" id="ARBA00022764"/>
    </source>
</evidence>
<dbReference type="InterPro" id="IPR024167">
    <property type="entry name" value="Cytochrome_c4-like"/>
</dbReference>
<feature type="domain" description="Cytochrome c" evidence="11">
    <location>
        <begin position="153"/>
        <end position="235"/>
    </location>
</feature>
<keyword evidence="3 8" id="KW-0349">Heme</keyword>
<keyword evidence="10" id="KW-0732">Signal</keyword>
<keyword evidence="13" id="KW-1185">Reference proteome</keyword>
<dbReference type="SUPFAM" id="SSF46626">
    <property type="entry name" value="Cytochrome c"/>
    <property type="match status" value="2"/>
</dbReference>
<evidence type="ECO:0000256" key="9">
    <source>
        <dbReference type="PIRSR" id="PIRSR000005-2"/>
    </source>
</evidence>
<feature type="binding site" description="covalent" evidence="8">
    <location>
        <position position="167"/>
    </location>
    <ligand>
        <name>heme c</name>
        <dbReference type="ChEBI" id="CHEBI:61717"/>
        <label>2</label>
    </ligand>
</feature>
<dbReference type="Proteomes" id="UP000427716">
    <property type="component" value="Chromosome"/>
</dbReference>
<dbReference type="KEGG" id="ghl:GM160_09720"/>
<evidence type="ECO:0000256" key="6">
    <source>
        <dbReference type="ARBA" id="ARBA00022982"/>
    </source>
</evidence>
<evidence type="ECO:0000256" key="2">
    <source>
        <dbReference type="ARBA" id="ARBA00022448"/>
    </source>
</evidence>
<dbReference type="GO" id="GO:0042597">
    <property type="term" value="C:periplasmic space"/>
    <property type="evidence" value="ECO:0007669"/>
    <property type="project" value="UniProtKB-SubCell"/>
</dbReference>
<feature type="binding site" description="axial binding residue" evidence="9">
    <location>
        <position position="72"/>
    </location>
    <ligand>
        <name>heme c</name>
        <dbReference type="ChEBI" id="CHEBI:61717"/>
        <label>1</label>
    </ligand>
    <ligandPart>
        <name>Fe</name>
        <dbReference type="ChEBI" id="CHEBI:18248"/>
    </ligandPart>
</feature>
<feature type="binding site" description="covalent" evidence="8">
    <location>
        <position position="71"/>
    </location>
    <ligand>
        <name>heme c</name>
        <dbReference type="ChEBI" id="CHEBI:61717"/>
        <label>1</label>
    </ligand>
</feature>
<keyword evidence="4 9" id="KW-0479">Metal-binding</keyword>
<feature type="domain" description="Cytochrome c" evidence="11">
    <location>
        <begin position="54"/>
        <end position="138"/>
    </location>
</feature>
<evidence type="ECO:0000256" key="7">
    <source>
        <dbReference type="ARBA" id="ARBA00023004"/>
    </source>
</evidence>
<keyword evidence="2" id="KW-0813">Transport</keyword>
<proteinExistence type="predicted"/>
<dbReference type="PANTHER" id="PTHR33751:SF9">
    <property type="entry name" value="CYTOCHROME C4"/>
    <property type="match status" value="1"/>
</dbReference>
<dbReference type="PIRSF" id="PIRSF000005">
    <property type="entry name" value="Cytochrome_c4"/>
    <property type="match status" value="1"/>
</dbReference>
<evidence type="ECO:0000256" key="4">
    <source>
        <dbReference type="ARBA" id="ARBA00022723"/>
    </source>
</evidence>
<dbReference type="PROSITE" id="PS51007">
    <property type="entry name" value="CYTC"/>
    <property type="match status" value="2"/>
</dbReference>
<feature type="binding site" description="covalent" evidence="8">
    <location>
        <position position="170"/>
    </location>
    <ligand>
        <name>heme c</name>
        <dbReference type="ChEBI" id="CHEBI:61717"/>
        <label>2</label>
    </ligand>
</feature>
<evidence type="ECO:0000313" key="13">
    <source>
        <dbReference type="Proteomes" id="UP000427716"/>
    </source>
</evidence>
<reference evidence="12 13" key="1">
    <citation type="submission" date="2019-11" db="EMBL/GenBank/DDBJ databases">
        <authorList>
            <person name="Zhang J."/>
            <person name="Sun C."/>
        </authorList>
    </citation>
    <scope>NUCLEOTIDE SEQUENCE [LARGE SCALE GENOMIC DNA]</scope>
    <source>
        <strain evidence="13">sp2</strain>
    </source>
</reference>
<keyword evidence="7 9" id="KW-0408">Iron</keyword>
<feature type="binding site" description="covalent" evidence="8">
    <location>
        <position position="68"/>
    </location>
    <ligand>
        <name>heme c</name>
        <dbReference type="ChEBI" id="CHEBI:61717"/>
        <label>1</label>
    </ligand>
</feature>
<feature type="signal peptide" evidence="10">
    <location>
        <begin position="1"/>
        <end position="29"/>
    </location>
</feature>
<organism evidence="12 13">
    <name type="scientific">Guyparkeria halophila</name>
    <dbReference type="NCBI Taxonomy" id="47960"/>
    <lineage>
        <taxon>Bacteria</taxon>
        <taxon>Pseudomonadati</taxon>
        <taxon>Pseudomonadota</taxon>
        <taxon>Gammaproteobacteria</taxon>
        <taxon>Chromatiales</taxon>
        <taxon>Thioalkalibacteraceae</taxon>
        <taxon>Guyparkeria</taxon>
    </lineage>
</organism>
<dbReference type="Pfam" id="PF13442">
    <property type="entry name" value="Cytochrome_CBB3"/>
    <property type="match status" value="1"/>
</dbReference>
<dbReference type="PANTHER" id="PTHR33751">
    <property type="entry name" value="CBB3-TYPE CYTOCHROME C OXIDASE SUBUNIT FIXP"/>
    <property type="match status" value="1"/>
</dbReference>
<dbReference type="InterPro" id="IPR036909">
    <property type="entry name" value="Cyt_c-like_dom_sf"/>
</dbReference>
<feature type="binding site" description="axial binding residue" evidence="9">
    <location>
        <position position="115"/>
    </location>
    <ligand>
        <name>heme c</name>
        <dbReference type="ChEBI" id="CHEBI:61717"/>
        <label>1</label>
    </ligand>
    <ligandPart>
        <name>Fe</name>
        <dbReference type="ChEBI" id="CHEBI:18248"/>
    </ligandPart>
</feature>